<keyword evidence="4 6" id="KW-1133">Transmembrane helix</keyword>
<reference evidence="8" key="1">
    <citation type="submission" date="2017-02" db="UniProtKB">
        <authorList>
            <consortium name="WormBaseParasite"/>
        </authorList>
    </citation>
    <scope>IDENTIFICATION</scope>
</reference>
<proteinExistence type="inferred from homology"/>
<sequence>MHCSDDRGDNSEFPFQACKSHPVEEVWIVETLSKKVPFCASCCLVPCERMQLPCVLQYSSPFSLRNSLNYTRRLVLLYEGRMKLSILLDHILPSMKHSSAAMVATMGSTDADKIVEVILIIFLPPLAVWYHARECNCHVCFNILLLFLFVIPSIIHAVWYCYMRDE</sequence>
<dbReference type="AlphaFoldDB" id="A0A0M3ISH8"/>
<evidence type="ECO:0000256" key="1">
    <source>
        <dbReference type="ARBA" id="ARBA00004370"/>
    </source>
</evidence>
<dbReference type="PANTHER" id="PTHR21659">
    <property type="entry name" value="HYDROPHOBIC PROTEIN RCI2 LOW TEMPERATURE AND SALT RESPONSIVE PROTEIN LTI6 -RELATED"/>
    <property type="match status" value="1"/>
</dbReference>
<dbReference type="PANTHER" id="PTHR21659:SF90">
    <property type="entry name" value="PLASMA MEMBRANE PROTEOLIPID 3"/>
    <property type="match status" value="1"/>
</dbReference>
<feature type="transmembrane region" description="Helical" evidence="6">
    <location>
        <begin position="114"/>
        <end position="131"/>
    </location>
</feature>
<evidence type="ECO:0000313" key="8">
    <source>
        <dbReference type="WBParaSite" id="ALUE_0002170601-mRNA-1"/>
    </source>
</evidence>
<comment type="similarity">
    <text evidence="2">Belongs to the UPF0057 (PMP3) family.</text>
</comment>
<keyword evidence="3 6" id="KW-0812">Transmembrane</keyword>
<keyword evidence="5 6" id="KW-0472">Membrane</keyword>
<dbReference type="WBParaSite" id="ALUE_0002170601-mRNA-1">
    <property type="protein sequence ID" value="ALUE_0002170601-mRNA-1"/>
    <property type="gene ID" value="ALUE_0002170601"/>
</dbReference>
<evidence type="ECO:0000256" key="5">
    <source>
        <dbReference type="ARBA" id="ARBA00023136"/>
    </source>
</evidence>
<evidence type="ECO:0000256" key="2">
    <source>
        <dbReference type="ARBA" id="ARBA00009530"/>
    </source>
</evidence>
<dbReference type="Proteomes" id="UP000036681">
    <property type="component" value="Unplaced"/>
</dbReference>
<keyword evidence="7" id="KW-1185">Reference proteome</keyword>
<evidence type="ECO:0000256" key="3">
    <source>
        <dbReference type="ARBA" id="ARBA00022692"/>
    </source>
</evidence>
<dbReference type="Pfam" id="PF01679">
    <property type="entry name" value="Pmp3"/>
    <property type="match status" value="1"/>
</dbReference>
<organism evidence="7 8">
    <name type="scientific">Ascaris lumbricoides</name>
    <name type="common">Giant roundworm</name>
    <dbReference type="NCBI Taxonomy" id="6252"/>
    <lineage>
        <taxon>Eukaryota</taxon>
        <taxon>Metazoa</taxon>
        <taxon>Ecdysozoa</taxon>
        <taxon>Nematoda</taxon>
        <taxon>Chromadorea</taxon>
        <taxon>Rhabditida</taxon>
        <taxon>Spirurina</taxon>
        <taxon>Ascaridomorpha</taxon>
        <taxon>Ascaridoidea</taxon>
        <taxon>Ascarididae</taxon>
        <taxon>Ascaris</taxon>
    </lineage>
</organism>
<evidence type="ECO:0000256" key="6">
    <source>
        <dbReference type="SAM" id="Phobius"/>
    </source>
</evidence>
<protein>
    <submittedName>
        <fullName evidence="8">Protein SNA4</fullName>
    </submittedName>
</protein>
<dbReference type="GO" id="GO:0016020">
    <property type="term" value="C:membrane"/>
    <property type="evidence" value="ECO:0007669"/>
    <property type="project" value="UniProtKB-SubCell"/>
</dbReference>
<dbReference type="InterPro" id="IPR000612">
    <property type="entry name" value="PMP3"/>
</dbReference>
<evidence type="ECO:0000256" key="4">
    <source>
        <dbReference type="ARBA" id="ARBA00022989"/>
    </source>
</evidence>
<evidence type="ECO:0000313" key="7">
    <source>
        <dbReference type="Proteomes" id="UP000036681"/>
    </source>
</evidence>
<name>A0A0M3ISH8_ASCLU</name>
<feature type="transmembrane region" description="Helical" evidence="6">
    <location>
        <begin position="143"/>
        <end position="162"/>
    </location>
</feature>
<accession>A0A0M3ISH8</accession>
<comment type="subcellular location">
    <subcellularLocation>
        <location evidence="1">Membrane</location>
    </subcellularLocation>
</comment>